<dbReference type="SUPFAM" id="SSF49764">
    <property type="entry name" value="HSP20-like chaperones"/>
    <property type="match status" value="1"/>
</dbReference>
<feature type="signal peptide" evidence="4">
    <location>
        <begin position="1"/>
        <end position="20"/>
    </location>
</feature>
<dbReference type="InParanoid" id="A7RLT4"/>
<evidence type="ECO:0000256" key="3">
    <source>
        <dbReference type="SAM" id="MobiDB-lite"/>
    </source>
</evidence>
<dbReference type="GO" id="GO:0005634">
    <property type="term" value="C:nucleus"/>
    <property type="evidence" value="ECO:0000318"/>
    <property type="project" value="GO_Central"/>
</dbReference>
<dbReference type="PANTHER" id="PTHR45640:SF26">
    <property type="entry name" value="RE23625P"/>
    <property type="match status" value="1"/>
</dbReference>
<feature type="region of interest" description="Disordered" evidence="3">
    <location>
        <begin position="185"/>
        <end position="237"/>
    </location>
</feature>
<dbReference type="AlphaFoldDB" id="A7RLT4"/>
<comment type="similarity">
    <text evidence="1 2">Belongs to the small heat shock protein (HSP20) family.</text>
</comment>
<dbReference type="OMA" id="NADRENH"/>
<protein>
    <recommendedName>
        <fullName evidence="5">SHSP domain-containing protein</fullName>
    </recommendedName>
</protein>
<dbReference type="EMBL" id="DS469518">
    <property type="protein sequence ID" value="EDO47656.1"/>
    <property type="molecule type" value="Genomic_DNA"/>
</dbReference>
<dbReference type="KEGG" id="nve:5519939"/>
<dbReference type="HOGENOM" id="CLU_1171848_0_0_1"/>
<dbReference type="InterPro" id="IPR001436">
    <property type="entry name" value="Alpha-crystallin/sHSP_animal"/>
</dbReference>
<dbReference type="GO" id="GO:0009408">
    <property type="term" value="P:response to heat"/>
    <property type="evidence" value="ECO:0000318"/>
    <property type="project" value="GO_Central"/>
</dbReference>
<dbReference type="GO" id="GO:0051082">
    <property type="term" value="F:unfolded protein binding"/>
    <property type="evidence" value="ECO:0000318"/>
    <property type="project" value="GO_Central"/>
</dbReference>
<feature type="chain" id="PRO_5002713617" description="SHSP domain-containing protein" evidence="4">
    <location>
        <begin position="21"/>
        <end position="237"/>
    </location>
</feature>
<keyword evidence="7" id="KW-1185">Reference proteome</keyword>
<dbReference type="Pfam" id="PF00011">
    <property type="entry name" value="HSP20"/>
    <property type="match status" value="1"/>
</dbReference>
<name>A7RLT4_NEMVE</name>
<gene>
    <name evidence="6" type="ORF">NEMVEDRAFT_v1g239200</name>
</gene>
<evidence type="ECO:0000313" key="7">
    <source>
        <dbReference type="Proteomes" id="UP000001593"/>
    </source>
</evidence>
<sequence>MKSLIISSVFLLSLAQTSIASFLVSRLHQRSLNHPFFFPHWDSLSNVFDDPFFRDPFTWSPFDDDSFDTELLPAFHEPRRDELETFTPTFIVTQNDKNGIKLEMNVRGFAAKDVSLQVDGQDLIIKGEKMDKDDGWCKMRQFCWRRRFPKSTDMKSIKATLKYGDILEIEAQKERLIDTSGKIDKVTNADRENHGRDRKSSTEKIPVRVNQKQQREEKKLDEQPETTIEIIPEDLGS</sequence>
<evidence type="ECO:0000259" key="5">
    <source>
        <dbReference type="PROSITE" id="PS01031"/>
    </source>
</evidence>
<feature type="compositionally biased region" description="Basic and acidic residues" evidence="3">
    <location>
        <begin position="213"/>
        <end position="222"/>
    </location>
</feature>
<evidence type="ECO:0000256" key="2">
    <source>
        <dbReference type="RuleBase" id="RU003616"/>
    </source>
</evidence>
<evidence type="ECO:0000256" key="4">
    <source>
        <dbReference type="SAM" id="SignalP"/>
    </source>
</evidence>
<organism evidence="6 7">
    <name type="scientific">Nematostella vectensis</name>
    <name type="common">Starlet sea anemone</name>
    <dbReference type="NCBI Taxonomy" id="45351"/>
    <lineage>
        <taxon>Eukaryota</taxon>
        <taxon>Metazoa</taxon>
        <taxon>Cnidaria</taxon>
        <taxon>Anthozoa</taxon>
        <taxon>Hexacorallia</taxon>
        <taxon>Actiniaria</taxon>
        <taxon>Edwardsiidae</taxon>
        <taxon>Nematostella</taxon>
    </lineage>
</organism>
<dbReference type="Proteomes" id="UP000001593">
    <property type="component" value="Unassembled WGS sequence"/>
</dbReference>
<proteinExistence type="inferred from homology"/>
<feature type="compositionally biased region" description="Basic and acidic residues" evidence="3">
    <location>
        <begin position="185"/>
        <end position="206"/>
    </location>
</feature>
<evidence type="ECO:0000256" key="1">
    <source>
        <dbReference type="PROSITE-ProRule" id="PRU00285"/>
    </source>
</evidence>
<dbReference type="InterPro" id="IPR002068">
    <property type="entry name" value="A-crystallin/Hsp20_dom"/>
</dbReference>
<reference evidence="6 7" key="1">
    <citation type="journal article" date="2007" name="Science">
        <title>Sea anemone genome reveals ancestral eumetazoan gene repertoire and genomic organization.</title>
        <authorList>
            <person name="Putnam N.H."/>
            <person name="Srivastava M."/>
            <person name="Hellsten U."/>
            <person name="Dirks B."/>
            <person name="Chapman J."/>
            <person name="Salamov A."/>
            <person name="Terry A."/>
            <person name="Shapiro H."/>
            <person name="Lindquist E."/>
            <person name="Kapitonov V.V."/>
            <person name="Jurka J."/>
            <person name="Genikhovich G."/>
            <person name="Grigoriev I.V."/>
            <person name="Lucas S.M."/>
            <person name="Steele R.E."/>
            <person name="Finnerty J.R."/>
            <person name="Technau U."/>
            <person name="Martindale M.Q."/>
            <person name="Rokhsar D.S."/>
        </authorList>
    </citation>
    <scope>NUCLEOTIDE SEQUENCE [LARGE SCALE GENOMIC DNA]</scope>
    <source>
        <strain evidence="7">CH2 X CH6</strain>
    </source>
</reference>
<dbReference type="PROSITE" id="PS01031">
    <property type="entry name" value="SHSP"/>
    <property type="match status" value="1"/>
</dbReference>
<feature type="domain" description="SHSP" evidence="5">
    <location>
        <begin position="81"/>
        <end position="189"/>
    </location>
</feature>
<dbReference type="GO" id="GO:0042026">
    <property type="term" value="P:protein refolding"/>
    <property type="evidence" value="ECO:0000318"/>
    <property type="project" value="GO_Central"/>
</dbReference>
<dbReference type="GO" id="GO:0005737">
    <property type="term" value="C:cytoplasm"/>
    <property type="evidence" value="ECO:0000318"/>
    <property type="project" value="GO_Central"/>
</dbReference>
<dbReference type="PANTHER" id="PTHR45640">
    <property type="entry name" value="HEAT SHOCK PROTEIN HSP-12.2-RELATED"/>
    <property type="match status" value="1"/>
</dbReference>
<dbReference type="InterPro" id="IPR008978">
    <property type="entry name" value="HSP20-like_chaperone"/>
</dbReference>
<evidence type="ECO:0000313" key="6">
    <source>
        <dbReference type="EMBL" id="EDO47656.1"/>
    </source>
</evidence>
<keyword evidence="4" id="KW-0732">Signal</keyword>
<dbReference type="Gene3D" id="2.60.40.790">
    <property type="match status" value="1"/>
</dbReference>
<accession>A7RLT4</accession>
<dbReference type="OrthoDB" id="5978964at2759"/>
<dbReference type="CDD" id="cd06526">
    <property type="entry name" value="metazoan_ACD"/>
    <property type="match status" value="1"/>
</dbReference>